<dbReference type="EMBL" id="CAJMWS010000679">
    <property type="protein sequence ID" value="CAE6458291.1"/>
    <property type="molecule type" value="Genomic_DNA"/>
</dbReference>
<reference evidence="2" key="1">
    <citation type="submission" date="2021-01" db="EMBL/GenBank/DDBJ databases">
        <authorList>
            <person name="Kaushik A."/>
        </authorList>
    </citation>
    <scope>NUCLEOTIDE SEQUENCE</scope>
    <source>
        <strain evidence="2">AG1-1C</strain>
    </source>
</reference>
<accession>A0A8H3GK74</accession>
<name>A0A8H3GK74_9AGAM</name>
<proteinExistence type="predicted"/>
<organism evidence="2 3">
    <name type="scientific">Rhizoctonia solani</name>
    <dbReference type="NCBI Taxonomy" id="456999"/>
    <lineage>
        <taxon>Eukaryota</taxon>
        <taxon>Fungi</taxon>
        <taxon>Dikarya</taxon>
        <taxon>Basidiomycota</taxon>
        <taxon>Agaricomycotina</taxon>
        <taxon>Agaricomycetes</taxon>
        <taxon>Cantharellales</taxon>
        <taxon>Ceratobasidiaceae</taxon>
        <taxon>Rhizoctonia</taxon>
    </lineage>
</organism>
<sequence>MSPRTKRTRAQREPPKNYAVEDSEEPPTKRKKTQDEGYVPGLGDDGSPEDHEMDADAVPEMSPMPRSLTSKPRGKAQKKPAGKSSRTKRSKPLPPIDMDTLRILMDHSNQRRSQALRSDTSGPSTADTSMVTNATQDDSEIIDISD</sequence>
<feature type="compositionally biased region" description="Acidic residues" evidence="1">
    <location>
        <begin position="137"/>
        <end position="146"/>
    </location>
</feature>
<dbReference type="AlphaFoldDB" id="A0A8H3GK74"/>
<feature type="compositionally biased region" description="Basic residues" evidence="1">
    <location>
        <begin position="72"/>
        <end position="91"/>
    </location>
</feature>
<protein>
    <submittedName>
        <fullName evidence="2">Uncharacterized protein</fullName>
    </submittedName>
</protein>
<feature type="region of interest" description="Disordered" evidence="1">
    <location>
        <begin position="1"/>
        <end position="146"/>
    </location>
</feature>
<dbReference type="Proteomes" id="UP000663846">
    <property type="component" value="Unassembled WGS sequence"/>
</dbReference>
<gene>
    <name evidence="2" type="ORF">RDB_LOCUS155598</name>
</gene>
<evidence type="ECO:0000313" key="2">
    <source>
        <dbReference type="EMBL" id="CAE6458291.1"/>
    </source>
</evidence>
<feature type="compositionally biased region" description="Polar residues" evidence="1">
    <location>
        <begin position="111"/>
        <end position="136"/>
    </location>
</feature>
<evidence type="ECO:0000256" key="1">
    <source>
        <dbReference type="SAM" id="MobiDB-lite"/>
    </source>
</evidence>
<comment type="caution">
    <text evidence="2">The sequence shown here is derived from an EMBL/GenBank/DDBJ whole genome shotgun (WGS) entry which is preliminary data.</text>
</comment>
<evidence type="ECO:0000313" key="3">
    <source>
        <dbReference type="Proteomes" id="UP000663846"/>
    </source>
</evidence>